<reference evidence="1" key="1">
    <citation type="submission" date="2016-10" db="EMBL/GenBank/DDBJ databases">
        <title>Sequence of Gallionella enrichment culture.</title>
        <authorList>
            <person name="Poehlein A."/>
            <person name="Muehling M."/>
            <person name="Daniel R."/>
        </authorList>
    </citation>
    <scope>NUCLEOTIDE SEQUENCE</scope>
</reference>
<accession>A0A1J5PAD0</accession>
<dbReference type="AlphaFoldDB" id="A0A1J5PAD0"/>
<sequence>MVCVLGAGITSRVASVVDCRLLVSSTAPVESVAGLSVTLPLLPVSWRPLASKLWNWKSYFCELPCGRDSARSTAFQVKLPGLSGSRSTLTQVSLLPFLRYSTLPRVAASGWFCMWICWAKSA</sequence>
<protein>
    <submittedName>
        <fullName evidence="1">Uncharacterized protein</fullName>
    </submittedName>
</protein>
<dbReference type="EMBL" id="MLJW01007854">
    <property type="protein sequence ID" value="OIQ64767.1"/>
    <property type="molecule type" value="Genomic_DNA"/>
</dbReference>
<comment type="caution">
    <text evidence="1">The sequence shown here is derived from an EMBL/GenBank/DDBJ whole genome shotgun (WGS) entry which is preliminary data.</text>
</comment>
<organism evidence="1">
    <name type="scientific">mine drainage metagenome</name>
    <dbReference type="NCBI Taxonomy" id="410659"/>
    <lineage>
        <taxon>unclassified sequences</taxon>
        <taxon>metagenomes</taxon>
        <taxon>ecological metagenomes</taxon>
    </lineage>
</organism>
<name>A0A1J5PAD0_9ZZZZ</name>
<gene>
    <name evidence="1" type="ORF">GALL_536810</name>
</gene>
<proteinExistence type="predicted"/>
<evidence type="ECO:0000313" key="1">
    <source>
        <dbReference type="EMBL" id="OIQ64767.1"/>
    </source>
</evidence>